<evidence type="ECO:0000313" key="1">
    <source>
        <dbReference type="EMBL" id="CEM17625.1"/>
    </source>
</evidence>
<dbReference type="VEuPathDB" id="CryptoDB:Vbra_166"/>
<name>A0A0G4FSF7_VITBC</name>
<proteinExistence type="predicted"/>
<dbReference type="AlphaFoldDB" id="A0A0G4FSF7"/>
<protein>
    <submittedName>
        <fullName evidence="1">Uncharacterized protein</fullName>
    </submittedName>
</protein>
<sequence length="117" mass="13614">MTSKSHRFYLDFEDLSIEFRRLHLLRRLRRPFELFDKPRAALCVPSVTRAQDLHNQFRKTSPLKLSSGQCAGAGLCYAVKSDNPQNALFFGNDDRWDILQMRDRSLSFSPHLAEERG</sequence>
<accession>A0A0G4FSF7</accession>
<organism evidence="1 2">
    <name type="scientific">Vitrella brassicaformis (strain CCMP3155)</name>
    <dbReference type="NCBI Taxonomy" id="1169540"/>
    <lineage>
        <taxon>Eukaryota</taxon>
        <taxon>Sar</taxon>
        <taxon>Alveolata</taxon>
        <taxon>Colpodellida</taxon>
        <taxon>Vitrellaceae</taxon>
        <taxon>Vitrella</taxon>
    </lineage>
</organism>
<keyword evidence="2" id="KW-1185">Reference proteome</keyword>
<dbReference type="Proteomes" id="UP000041254">
    <property type="component" value="Unassembled WGS sequence"/>
</dbReference>
<gene>
    <name evidence="1" type="ORF">Vbra_166</name>
</gene>
<dbReference type="InParanoid" id="A0A0G4FSF7"/>
<evidence type="ECO:0000313" key="2">
    <source>
        <dbReference type="Proteomes" id="UP000041254"/>
    </source>
</evidence>
<reference evidence="1 2" key="1">
    <citation type="submission" date="2014-11" db="EMBL/GenBank/DDBJ databases">
        <authorList>
            <person name="Zhu J."/>
            <person name="Qi W."/>
            <person name="Song R."/>
        </authorList>
    </citation>
    <scope>NUCLEOTIDE SEQUENCE [LARGE SCALE GENOMIC DNA]</scope>
</reference>
<dbReference type="EMBL" id="CDMY01000492">
    <property type="protein sequence ID" value="CEM17625.1"/>
    <property type="molecule type" value="Genomic_DNA"/>
</dbReference>